<dbReference type="PANTHER" id="PTHR13007">
    <property type="entry name" value="PRE-MRNA SPLICING FACTOR-RELATED"/>
    <property type="match status" value="1"/>
</dbReference>
<evidence type="ECO:0000256" key="3">
    <source>
        <dbReference type="ARBA" id="ARBA00018242"/>
    </source>
</evidence>
<dbReference type="Pfam" id="PF02840">
    <property type="entry name" value="Prp18"/>
    <property type="match status" value="1"/>
</dbReference>
<sequence length="88" mass="10102">MWGNRLNSRVGTEKMAVRGKLACATYTQTQVYLKPLLRKLKTKSLPEDILDSLTEITSFMLERDYIRVRIGNFHISHDNCFSAVILLA</sequence>
<comment type="subcellular location">
    <subcellularLocation>
        <location evidence="1">Nucleus</location>
    </subcellularLocation>
</comment>
<evidence type="ECO:0000256" key="2">
    <source>
        <dbReference type="ARBA" id="ARBA00008137"/>
    </source>
</evidence>
<dbReference type="Proteomes" id="UP001159363">
    <property type="component" value="Chromosome 2"/>
</dbReference>
<feature type="domain" description="Prp18" evidence="8">
    <location>
        <begin position="2"/>
        <end position="67"/>
    </location>
</feature>
<dbReference type="SUPFAM" id="SSF47938">
    <property type="entry name" value="Functional domain of the splicing factor Prp18"/>
    <property type="match status" value="1"/>
</dbReference>
<dbReference type="Gene3D" id="1.20.940.10">
    <property type="entry name" value="Functional domain of the splicing factor Prp18"/>
    <property type="match status" value="1"/>
</dbReference>
<dbReference type="PANTHER" id="PTHR13007:SF19">
    <property type="entry name" value="PRE-MRNA-SPLICING FACTOR 18"/>
    <property type="match status" value="1"/>
</dbReference>
<accession>A0ABQ9ID65</accession>
<dbReference type="EMBL" id="JARBHB010000002">
    <property type="protein sequence ID" value="KAJ8894615.1"/>
    <property type="molecule type" value="Genomic_DNA"/>
</dbReference>
<dbReference type="InterPro" id="IPR039979">
    <property type="entry name" value="PRPF18"/>
</dbReference>
<evidence type="ECO:0000256" key="7">
    <source>
        <dbReference type="ARBA" id="ARBA00023242"/>
    </source>
</evidence>
<keyword evidence="7" id="KW-0539">Nucleus</keyword>
<protein>
    <recommendedName>
        <fullName evidence="3">Pre-mRNA-splicing factor 18</fullName>
    </recommendedName>
</protein>
<keyword evidence="4" id="KW-0507">mRNA processing</keyword>
<evidence type="ECO:0000259" key="8">
    <source>
        <dbReference type="Pfam" id="PF02840"/>
    </source>
</evidence>
<comment type="caution">
    <text evidence="9">The sequence shown here is derived from an EMBL/GenBank/DDBJ whole genome shotgun (WGS) entry which is preliminary data.</text>
</comment>
<organism evidence="9 10">
    <name type="scientific">Dryococelus australis</name>
    <dbReference type="NCBI Taxonomy" id="614101"/>
    <lineage>
        <taxon>Eukaryota</taxon>
        <taxon>Metazoa</taxon>
        <taxon>Ecdysozoa</taxon>
        <taxon>Arthropoda</taxon>
        <taxon>Hexapoda</taxon>
        <taxon>Insecta</taxon>
        <taxon>Pterygota</taxon>
        <taxon>Neoptera</taxon>
        <taxon>Polyneoptera</taxon>
        <taxon>Phasmatodea</taxon>
        <taxon>Verophasmatodea</taxon>
        <taxon>Anareolatae</taxon>
        <taxon>Phasmatidae</taxon>
        <taxon>Eurycanthinae</taxon>
        <taxon>Dryococelus</taxon>
    </lineage>
</organism>
<evidence type="ECO:0000256" key="1">
    <source>
        <dbReference type="ARBA" id="ARBA00004123"/>
    </source>
</evidence>
<evidence type="ECO:0000256" key="6">
    <source>
        <dbReference type="ARBA" id="ARBA00023187"/>
    </source>
</evidence>
<reference evidence="9 10" key="1">
    <citation type="submission" date="2023-02" db="EMBL/GenBank/DDBJ databases">
        <title>LHISI_Scaffold_Assembly.</title>
        <authorList>
            <person name="Stuart O.P."/>
            <person name="Cleave R."/>
            <person name="Magrath M.J.L."/>
            <person name="Mikheyev A.S."/>
        </authorList>
    </citation>
    <scope>NUCLEOTIDE SEQUENCE [LARGE SCALE GENOMIC DNA]</scope>
    <source>
        <strain evidence="9">Daus_M_001</strain>
        <tissue evidence="9">Leg muscle</tissue>
    </source>
</reference>
<comment type="similarity">
    <text evidence="2">Belongs to the PRP18 family.</text>
</comment>
<evidence type="ECO:0000256" key="5">
    <source>
        <dbReference type="ARBA" id="ARBA00022728"/>
    </source>
</evidence>
<evidence type="ECO:0000313" key="9">
    <source>
        <dbReference type="EMBL" id="KAJ8894615.1"/>
    </source>
</evidence>
<keyword evidence="10" id="KW-1185">Reference proteome</keyword>
<keyword evidence="5" id="KW-0747">Spliceosome</keyword>
<evidence type="ECO:0000256" key="4">
    <source>
        <dbReference type="ARBA" id="ARBA00022664"/>
    </source>
</evidence>
<name>A0ABQ9ID65_9NEOP</name>
<keyword evidence="6" id="KW-0508">mRNA splicing</keyword>
<proteinExistence type="inferred from homology"/>
<gene>
    <name evidence="9" type="ORF">PR048_007279</name>
</gene>
<evidence type="ECO:0000313" key="10">
    <source>
        <dbReference type="Proteomes" id="UP001159363"/>
    </source>
</evidence>
<dbReference type="InterPro" id="IPR004098">
    <property type="entry name" value="Prp18"/>
</dbReference>